<evidence type="ECO:0000313" key="9">
    <source>
        <dbReference type="Proteomes" id="UP000194737"/>
    </source>
</evidence>
<evidence type="ECO:0000313" key="7">
    <source>
        <dbReference type="Proteomes" id="UP000183509"/>
    </source>
</evidence>
<dbReference type="EMBL" id="FKLM01000012">
    <property type="protein sequence ID" value="SAY99602.1"/>
    <property type="molecule type" value="Genomic_DNA"/>
</dbReference>
<evidence type="ECO:0000313" key="2">
    <source>
        <dbReference type="EMBL" id="OOL83000.1"/>
    </source>
</evidence>
<dbReference type="EMBL" id="NGLB01000001">
    <property type="protein sequence ID" value="OTO00954.1"/>
    <property type="molecule type" value="Genomic_DNA"/>
</dbReference>
<dbReference type="EMBL" id="MVGJ01000028">
    <property type="protein sequence ID" value="OOL83000.1"/>
    <property type="molecule type" value="Genomic_DNA"/>
</dbReference>
<dbReference type="Proteomes" id="UP000194737">
    <property type="component" value="Unassembled WGS sequence"/>
</dbReference>
<proteinExistence type="predicted"/>
<reference evidence="1 6" key="2">
    <citation type="submission" date="2016-01" db="EMBL/GenBank/DDBJ databases">
        <title>Molecular Mechanisms for transfer of large genomic segments between Enterococcus faecium strains.</title>
        <authorList>
            <person name="Garcia-Solache M.A."/>
            <person name="Lebreton F."/>
            <person name="Mclaughlin R.E."/>
            <person name="Whiteaker J.D."/>
            <person name="Gilmore M.S."/>
            <person name="Rice L.B."/>
        </authorList>
    </citation>
    <scope>NUCLEOTIDE SEQUENCE [LARGE SCALE GENOMIC DNA]</scope>
    <source>
        <strain evidence="1 6">D344RRF x C68</strain>
    </source>
</reference>
<sequence length="74" mass="8665">MQIRQLAKIAIHLQALKFERIILVVESTTTKGLNQLIDRITNGKIEKVVILYKSCLIRFGYELSETLCNIWYRI</sequence>
<evidence type="ECO:0000313" key="4">
    <source>
        <dbReference type="EMBL" id="RBS25863.1"/>
    </source>
</evidence>
<dbReference type="AlphaFoldDB" id="A0A132P4X3"/>
<dbReference type="EMBL" id="LEQJ01000023">
    <property type="protein sequence ID" value="RBS25863.1"/>
    <property type="molecule type" value="Genomic_DNA"/>
</dbReference>
<evidence type="ECO:0000313" key="6">
    <source>
        <dbReference type="Proteomes" id="UP000070452"/>
    </source>
</evidence>
<dbReference type="Proteomes" id="UP000253144">
    <property type="component" value="Unassembled WGS sequence"/>
</dbReference>
<reference evidence="3 9" key="5">
    <citation type="submission" date="2017-05" db="EMBL/GenBank/DDBJ databases">
        <title>The Genome Sequence of Enterococcus faecium 6F2_DIV0138.</title>
        <authorList>
            <consortium name="The Broad Institute Genomics Platform"/>
            <consortium name="The Broad Institute Genomic Center for Infectious Diseases"/>
            <person name="Earl A."/>
            <person name="Manson A."/>
            <person name="Schwartman J."/>
            <person name="Gilmore M."/>
            <person name="Abouelleil A."/>
            <person name="Cao P."/>
            <person name="Chapman S."/>
            <person name="Cusick C."/>
            <person name="Shea T."/>
            <person name="Young S."/>
            <person name="Neafsey D."/>
            <person name="Nusbaum C."/>
            <person name="Birren B."/>
        </authorList>
    </citation>
    <scope>NUCLEOTIDE SEQUENCE [LARGE SCALE GENOMIC DNA]</scope>
    <source>
        <strain evidence="3 9">6F2_DIV0138</strain>
    </source>
</reference>
<reference evidence="5 7" key="3">
    <citation type="submission" date="2016-04" db="EMBL/GenBank/DDBJ databases">
        <authorList>
            <person name="Millard A."/>
        </authorList>
    </citation>
    <scope>NUCLEOTIDE SEQUENCE [LARGE SCALE GENOMIC DNA]</scope>
    <source>
        <strain evidence="5">Isolate 22</strain>
    </source>
</reference>
<gene>
    <name evidence="3" type="ORF">A5804_002473</name>
    <name evidence="1" type="ORF">AWT83_02230</name>
    <name evidence="2" type="ORF">B1P95_06210</name>
    <name evidence="5" type="ORF">DTPHA_601101</name>
    <name evidence="4" type="ORF">EB12_02749</name>
</gene>
<evidence type="ECO:0000313" key="10">
    <source>
        <dbReference type="Proteomes" id="UP000253144"/>
    </source>
</evidence>
<dbReference type="PATRIC" id="fig|1352.1358.peg.2516"/>
<evidence type="ECO:0000313" key="5">
    <source>
        <dbReference type="EMBL" id="SAY99602.1"/>
    </source>
</evidence>
<name>A0A132P4X3_ENTFC</name>
<evidence type="ECO:0000313" key="3">
    <source>
        <dbReference type="EMBL" id="OTO00954.1"/>
    </source>
</evidence>
<evidence type="ECO:0000313" key="1">
    <source>
        <dbReference type="EMBL" id="KWX17381.1"/>
    </source>
</evidence>
<accession>A0A132P4X3</accession>
<organism evidence="1 6">
    <name type="scientific">Enterococcus faecium</name>
    <name type="common">Streptococcus faecium</name>
    <dbReference type="NCBI Taxonomy" id="1352"/>
    <lineage>
        <taxon>Bacteria</taxon>
        <taxon>Bacillati</taxon>
        <taxon>Bacillota</taxon>
        <taxon>Bacilli</taxon>
        <taxon>Lactobacillales</taxon>
        <taxon>Enterococcaceae</taxon>
        <taxon>Enterococcus</taxon>
    </lineage>
</organism>
<dbReference type="Proteomes" id="UP000191171">
    <property type="component" value="Unassembled WGS sequence"/>
</dbReference>
<evidence type="ECO:0000313" key="8">
    <source>
        <dbReference type="Proteomes" id="UP000191171"/>
    </source>
</evidence>
<reference evidence="2 8" key="4">
    <citation type="submission" date="2017-02" db="EMBL/GenBank/DDBJ databases">
        <title>Clonality and virulence of isolates of VRE in Hematopoietic Stem Cell Transplanted (HSCT) patients.</title>
        <authorList>
            <person name="Marchi A.P."/>
            <person name="Martins R.C."/>
            <person name="Marie S.K."/>
            <person name="Levin A.S."/>
            <person name="Costa S.F."/>
        </authorList>
    </citation>
    <scope>NUCLEOTIDE SEQUENCE [LARGE SCALE GENOMIC DNA]</scope>
    <source>
        <strain evidence="2 8">LIM1759</strain>
    </source>
</reference>
<reference evidence="4 10" key="1">
    <citation type="submission" date="2015-06" db="EMBL/GenBank/DDBJ databases">
        <title>The Genome Sequence of Enterococcus faecium 131EA1.</title>
        <authorList>
            <consortium name="The Broad Institute Genomics Platform"/>
            <consortium name="The Broad Institute Genome Sequencing Center for Infectious Disease"/>
            <person name="Earl A.M."/>
            <person name="Van Tyne D."/>
            <person name="Lebreton F."/>
            <person name="Saavedra J.T."/>
            <person name="Gilmore M.S."/>
            <person name="Manson Mcguire A."/>
            <person name="Clock S."/>
            <person name="Crupain M."/>
            <person name="Rangan U."/>
            <person name="Young S."/>
            <person name="Abouelleil A."/>
            <person name="Cao P."/>
            <person name="Chapman S.B."/>
            <person name="Griggs A."/>
            <person name="Priest M."/>
            <person name="Shea T."/>
            <person name="Wortman J."/>
            <person name="Nusbaum C."/>
            <person name="Birren B."/>
        </authorList>
    </citation>
    <scope>NUCLEOTIDE SEQUENCE [LARGE SCALE GENOMIC DNA]</scope>
    <source>
        <strain evidence="4 10">131EA1</strain>
    </source>
</reference>
<dbReference type="Proteomes" id="UP000070452">
    <property type="component" value="Unassembled WGS sequence"/>
</dbReference>
<protein>
    <submittedName>
        <fullName evidence="5">Site-specific integrase-resolvase</fullName>
    </submittedName>
</protein>
<comment type="caution">
    <text evidence="1">The sequence shown here is derived from an EMBL/GenBank/DDBJ whole genome shotgun (WGS) entry which is preliminary data.</text>
</comment>
<dbReference type="Proteomes" id="UP000183509">
    <property type="component" value="Unassembled WGS sequence"/>
</dbReference>
<dbReference type="EMBL" id="LRHK01000001">
    <property type="protein sequence ID" value="KWX17381.1"/>
    <property type="molecule type" value="Genomic_DNA"/>
</dbReference>